<accession>A0AAV4S2M5</accession>
<sequence>MVWNGYRSIGMMPRVFILRGGLHVESDDTLVRAAEPEPRSPAHLPNHFQVGIRISSNQISLKSGLLCTI</sequence>
<gene>
    <name evidence="1" type="ORF">CDAR_29221</name>
</gene>
<reference evidence="1 2" key="1">
    <citation type="submission" date="2021-06" db="EMBL/GenBank/DDBJ databases">
        <title>Caerostris darwini draft genome.</title>
        <authorList>
            <person name="Kono N."/>
            <person name="Arakawa K."/>
        </authorList>
    </citation>
    <scope>NUCLEOTIDE SEQUENCE [LARGE SCALE GENOMIC DNA]</scope>
</reference>
<organism evidence="1 2">
    <name type="scientific">Caerostris darwini</name>
    <dbReference type="NCBI Taxonomy" id="1538125"/>
    <lineage>
        <taxon>Eukaryota</taxon>
        <taxon>Metazoa</taxon>
        <taxon>Ecdysozoa</taxon>
        <taxon>Arthropoda</taxon>
        <taxon>Chelicerata</taxon>
        <taxon>Arachnida</taxon>
        <taxon>Araneae</taxon>
        <taxon>Araneomorphae</taxon>
        <taxon>Entelegynae</taxon>
        <taxon>Araneoidea</taxon>
        <taxon>Araneidae</taxon>
        <taxon>Caerostris</taxon>
    </lineage>
</organism>
<evidence type="ECO:0000313" key="2">
    <source>
        <dbReference type="Proteomes" id="UP001054837"/>
    </source>
</evidence>
<protein>
    <submittedName>
        <fullName evidence="1">Uncharacterized protein</fullName>
    </submittedName>
</protein>
<proteinExistence type="predicted"/>
<name>A0AAV4S2M5_9ARAC</name>
<evidence type="ECO:0000313" key="1">
    <source>
        <dbReference type="EMBL" id="GIY26652.1"/>
    </source>
</evidence>
<comment type="caution">
    <text evidence="1">The sequence shown here is derived from an EMBL/GenBank/DDBJ whole genome shotgun (WGS) entry which is preliminary data.</text>
</comment>
<dbReference type="EMBL" id="BPLQ01006962">
    <property type="protein sequence ID" value="GIY26652.1"/>
    <property type="molecule type" value="Genomic_DNA"/>
</dbReference>
<dbReference type="AlphaFoldDB" id="A0AAV4S2M5"/>
<dbReference type="Proteomes" id="UP001054837">
    <property type="component" value="Unassembled WGS sequence"/>
</dbReference>
<keyword evidence="2" id="KW-1185">Reference proteome</keyword>